<keyword evidence="3" id="KW-1185">Reference proteome</keyword>
<keyword evidence="1" id="KW-0472">Membrane</keyword>
<keyword evidence="1" id="KW-0812">Transmembrane</keyword>
<feature type="transmembrane region" description="Helical" evidence="1">
    <location>
        <begin position="12"/>
        <end position="32"/>
    </location>
</feature>
<dbReference type="EMBL" id="UXAV01000044">
    <property type="protein sequence ID" value="VDC32631.1"/>
    <property type="molecule type" value="Genomic_DNA"/>
</dbReference>
<accession>A0A3P5XD76</accession>
<evidence type="ECO:0000313" key="3">
    <source>
        <dbReference type="Proteomes" id="UP000270468"/>
    </source>
</evidence>
<organism evidence="2 3">
    <name type="scientific">Filibacter tadaridae</name>
    <dbReference type="NCBI Taxonomy" id="2483811"/>
    <lineage>
        <taxon>Bacteria</taxon>
        <taxon>Bacillati</taxon>
        <taxon>Bacillota</taxon>
        <taxon>Bacilli</taxon>
        <taxon>Bacillales</taxon>
        <taxon>Caryophanaceae</taxon>
        <taxon>Filibacter</taxon>
    </lineage>
</organism>
<evidence type="ECO:0000256" key="1">
    <source>
        <dbReference type="SAM" id="Phobius"/>
    </source>
</evidence>
<proteinExistence type="predicted"/>
<gene>
    <name evidence="2" type="ORF">FILTAD_02833</name>
</gene>
<evidence type="ECO:0000313" key="2">
    <source>
        <dbReference type="EMBL" id="VDC32631.1"/>
    </source>
</evidence>
<dbReference type="AlphaFoldDB" id="A0A3P5XD76"/>
<name>A0A3P5XD76_9BACL</name>
<keyword evidence="1" id="KW-1133">Transmembrane helix</keyword>
<reference evidence="2 3" key="1">
    <citation type="submission" date="2018-11" db="EMBL/GenBank/DDBJ databases">
        <authorList>
            <person name="Criscuolo A."/>
        </authorList>
    </citation>
    <scope>NUCLEOTIDE SEQUENCE [LARGE SCALE GENOMIC DNA]</scope>
    <source>
        <strain evidence="2">ATB-66</strain>
    </source>
</reference>
<sequence>MKHIKNDKGYALFLTFVVIILFTVLGMTTLALTSDGMKKNEVREENVQASAQAEKGIEHIVAQINGELQSAIDNGIMTSTGATGIKKSLFEDMLDKTLRKYNCKTGSKIVPKVSGGNGSYEVCIKTIENKESLRKTVHFSSTGISGESSSKTLISKIEIGAEPFPDSLKYTVSAYKSKKCQDSGLCISGEGNLFLHGGISITGDMKVDGNLISTDESYTPTRGQEYYLEDNNWIGSTLPEMKSVSNEENSILTLAGDLYKYSVPSNENYLTNKVRSKNYYKHTTTTDFSNIKYEKKENVQDLFSKAPKLVRNEPIRSDIAIEETISNFSYDKNDSNVEIFNSEGPKVFERHRTFVNVNRPNSKLYAVYCDSGLLSECIFNVNPNFGGTFYMVGDNNIGQFATLENFHIGKHIFGGNIKATFNEGLYVGKNLTIGKTIKSDIGSALGKPNLNVQIAGNIYVNGDLDISGVNGEFNSVIYVNGDVTIDHSILKGLVKDGKEGSLIIFAKGKIKFTKNSLFENTPSEIRGFFYSQTGIEIFASASNIKIKGGLSAPHISLNGTRGRSGTGGLFGLVRPFEPSQHFFGESEYYETVFNQKSNDPEMSTPRLQIEYDQEVIENYSDMKGQEQIIYSVIQPQILSREVN</sequence>
<dbReference type="Proteomes" id="UP000270468">
    <property type="component" value="Unassembled WGS sequence"/>
</dbReference>
<protein>
    <submittedName>
        <fullName evidence="2">Uncharacterized protein</fullName>
    </submittedName>
</protein>
<dbReference type="RefSeq" id="WP_124071626.1">
    <property type="nucleotide sequence ID" value="NZ_CBCRXF010000002.1"/>
</dbReference>
<dbReference type="OrthoDB" id="2730934at2"/>